<organism evidence="3 4">
    <name type="scientific">Dyadobacter jiangsuensis</name>
    <dbReference type="NCBI Taxonomy" id="1591085"/>
    <lineage>
        <taxon>Bacteria</taxon>
        <taxon>Pseudomonadati</taxon>
        <taxon>Bacteroidota</taxon>
        <taxon>Cytophagia</taxon>
        <taxon>Cytophagales</taxon>
        <taxon>Spirosomataceae</taxon>
        <taxon>Dyadobacter</taxon>
    </lineage>
</organism>
<comment type="caution">
    <text evidence="3">The sequence shown here is derived from an EMBL/GenBank/DDBJ whole genome shotgun (WGS) entry which is preliminary data.</text>
</comment>
<evidence type="ECO:0000313" key="3">
    <source>
        <dbReference type="EMBL" id="PSL31307.1"/>
    </source>
</evidence>
<dbReference type="PANTHER" id="PTHR43157:SF31">
    <property type="entry name" value="PHOSPHATIDYLINOSITOL-GLYCAN BIOSYNTHESIS CLASS F PROTEIN"/>
    <property type="match status" value="1"/>
</dbReference>
<dbReference type="EMBL" id="PYAS01000003">
    <property type="protein sequence ID" value="PSL31307.1"/>
    <property type="molecule type" value="Genomic_DNA"/>
</dbReference>
<protein>
    <submittedName>
        <fullName evidence="3">Short-subunit dehydrogenase</fullName>
    </submittedName>
</protein>
<keyword evidence="1" id="KW-0560">Oxidoreductase</keyword>
<name>A0A2P8GBF7_9BACT</name>
<sequence>MRKTALITGPTSGIGRFTALELARRGYDLILVARNEAKARELQREIGYTVSTGFVPCDLSSIASVKQAVEEIRANYQQIDLLINNAGLIVQHRQTTEDGIEMTFATNHIGPFVLTTGLIDLLKAAESAKVVNLASEAHFFAFRYQTAKLANPPHYHDLVIYGRSKLANILFSNELSERLAPFGITSNAVHPGTVSSSFGGNGNGATAWFMKVFKPFFRTPEQAAAGIVHVATAPELNDVTGQYFANGKPARSSAKAKNRALARELWAFSEALTETVLI</sequence>
<dbReference type="PRINTS" id="PR00080">
    <property type="entry name" value="SDRFAMILY"/>
</dbReference>
<dbReference type="AlphaFoldDB" id="A0A2P8GBF7"/>
<dbReference type="Gene3D" id="3.40.50.720">
    <property type="entry name" value="NAD(P)-binding Rossmann-like Domain"/>
    <property type="match status" value="1"/>
</dbReference>
<dbReference type="CDD" id="cd05327">
    <property type="entry name" value="retinol-DH_like_SDR_c_like"/>
    <property type="match status" value="1"/>
</dbReference>
<dbReference type="PRINTS" id="PR00081">
    <property type="entry name" value="GDHRDH"/>
</dbReference>
<proteinExistence type="inferred from homology"/>
<dbReference type="InterPro" id="IPR036291">
    <property type="entry name" value="NAD(P)-bd_dom_sf"/>
</dbReference>
<dbReference type="GO" id="GO:0016491">
    <property type="term" value="F:oxidoreductase activity"/>
    <property type="evidence" value="ECO:0007669"/>
    <property type="project" value="UniProtKB-KW"/>
</dbReference>
<dbReference type="PANTHER" id="PTHR43157">
    <property type="entry name" value="PHOSPHATIDYLINOSITOL-GLYCAN BIOSYNTHESIS CLASS F PROTEIN-RELATED"/>
    <property type="match status" value="1"/>
</dbReference>
<evidence type="ECO:0000256" key="1">
    <source>
        <dbReference type="ARBA" id="ARBA00023002"/>
    </source>
</evidence>
<dbReference type="SUPFAM" id="SSF51735">
    <property type="entry name" value="NAD(P)-binding Rossmann-fold domains"/>
    <property type="match status" value="1"/>
</dbReference>
<keyword evidence="4" id="KW-1185">Reference proteome</keyword>
<comment type="similarity">
    <text evidence="2">Belongs to the short-chain dehydrogenases/reductases (SDR) family.</text>
</comment>
<reference evidence="3 4" key="1">
    <citation type="submission" date="2018-03" db="EMBL/GenBank/DDBJ databases">
        <title>Genomic Encyclopedia of Archaeal and Bacterial Type Strains, Phase II (KMG-II): from individual species to whole genera.</title>
        <authorList>
            <person name="Goeker M."/>
        </authorList>
    </citation>
    <scope>NUCLEOTIDE SEQUENCE [LARGE SCALE GENOMIC DNA]</scope>
    <source>
        <strain evidence="3 4">DSM 29057</strain>
    </source>
</reference>
<evidence type="ECO:0000313" key="4">
    <source>
        <dbReference type="Proteomes" id="UP000241964"/>
    </source>
</evidence>
<gene>
    <name evidence="3" type="ORF">CLV60_103173</name>
</gene>
<dbReference type="InterPro" id="IPR002347">
    <property type="entry name" value="SDR_fam"/>
</dbReference>
<accession>A0A2P8GBF7</accession>
<evidence type="ECO:0000256" key="2">
    <source>
        <dbReference type="RuleBase" id="RU000363"/>
    </source>
</evidence>
<dbReference type="RefSeq" id="WP_106594659.1">
    <property type="nucleotide sequence ID" value="NZ_PYAS01000003.1"/>
</dbReference>
<dbReference type="Proteomes" id="UP000241964">
    <property type="component" value="Unassembled WGS sequence"/>
</dbReference>
<dbReference type="OrthoDB" id="597510at2"/>
<dbReference type="Pfam" id="PF00106">
    <property type="entry name" value="adh_short"/>
    <property type="match status" value="1"/>
</dbReference>